<protein>
    <submittedName>
        <fullName evidence="3">Uncharacterized protein</fullName>
    </submittedName>
</protein>
<evidence type="ECO:0000313" key="4">
    <source>
        <dbReference type="Proteomes" id="UP000816034"/>
    </source>
</evidence>
<dbReference type="AlphaFoldDB" id="A0AA88KPW3"/>
<gene>
    <name evidence="3" type="ORF">C9374_013381</name>
</gene>
<dbReference type="Proteomes" id="UP000816034">
    <property type="component" value="Unassembled WGS sequence"/>
</dbReference>
<keyword evidence="4" id="KW-1185">Reference proteome</keyword>
<name>A0AA88KPW3_NAELO</name>
<comment type="caution">
    <text evidence="3">The sequence shown here is derived from an EMBL/GenBank/DDBJ whole genome shotgun (WGS) entry which is preliminary data.</text>
</comment>
<dbReference type="RefSeq" id="XP_044553790.1">
    <property type="nucleotide sequence ID" value="XM_044689251.1"/>
</dbReference>
<evidence type="ECO:0000256" key="2">
    <source>
        <dbReference type="SAM" id="MobiDB-lite"/>
    </source>
</evidence>
<dbReference type="GeneID" id="68105834"/>
<proteinExistence type="predicted"/>
<sequence length="176" mass="20385">MNINMSNNWTKLRRYLAGKPSKTGMEAETLPTRKTPIECTLGKMMIRMNAETGGLEYMGEINQGEYIKLDHSDLKNIKDRMEELEQENRLLKLKNEILLDLLSSTTLDAKYMEQTLLKIKNEGIPKQSDKQVSEEKNKTKKEKKKVQETKQEVSDIKKVASRRKQSVDKQPVLVEQ</sequence>
<accession>A0AA88KPW3</accession>
<keyword evidence="1" id="KW-0175">Coiled coil</keyword>
<dbReference type="EMBL" id="PYSW02000006">
    <property type="protein sequence ID" value="KAG2391896.1"/>
    <property type="molecule type" value="Genomic_DNA"/>
</dbReference>
<evidence type="ECO:0000313" key="3">
    <source>
        <dbReference type="EMBL" id="KAG2391896.1"/>
    </source>
</evidence>
<dbReference type="InterPro" id="IPR028118">
    <property type="entry name" value="Chibby_fam"/>
</dbReference>
<dbReference type="Pfam" id="PF14645">
    <property type="entry name" value="Chibby"/>
    <property type="match status" value="1"/>
</dbReference>
<feature type="compositionally biased region" description="Basic and acidic residues" evidence="2">
    <location>
        <begin position="145"/>
        <end position="158"/>
    </location>
</feature>
<feature type="compositionally biased region" description="Basic and acidic residues" evidence="2">
    <location>
        <begin position="123"/>
        <end position="137"/>
    </location>
</feature>
<evidence type="ECO:0000256" key="1">
    <source>
        <dbReference type="SAM" id="Coils"/>
    </source>
</evidence>
<feature type="region of interest" description="Disordered" evidence="2">
    <location>
        <begin position="123"/>
        <end position="176"/>
    </location>
</feature>
<feature type="coiled-coil region" evidence="1">
    <location>
        <begin position="67"/>
        <end position="101"/>
    </location>
</feature>
<reference evidence="3 4" key="1">
    <citation type="journal article" date="2018" name="BMC Genomics">
        <title>The genome of Naegleria lovaniensis, the basis for a comparative approach to unravel pathogenicity factors of the human pathogenic amoeba N. fowleri.</title>
        <authorList>
            <person name="Liechti N."/>
            <person name="Schurch N."/>
            <person name="Bruggmann R."/>
            <person name="Wittwer M."/>
        </authorList>
    </citation>
    <scope>NUCLEOTIDE SEQUENCE [LARGE SCALE GENOMIC DNA]</scope>
    <source>
        <strain evidence="3 4">ATCC 30569</strain>
    </source>
</reference>
<organism evidence="3 4">
    <name type="scientific">Naegleria lovaniensis</name>
    <name type="common">Amoeba</name>
    <dbReference type="NCBI Taxonomy" id="51637"/>
    <lineage>
        <taxon>Eukaryota</taxon>
        <taxon>Discoba</taxon>
        <taxon>Heterolobosea</taxon>
        <taxon>Tetramitia</taxon>
        <taxon>Eutetramitia</taxon>
        <taxon>Vahlkampfiidae</taxon>
        <taxon>Naegleria</taxon>
    </lineage>
</organism>